<feature type="region of interest" description="Disordered" evidence="1">
    <location>
        <begin position="132"/>
        <end position="331"/>
    </location>
</feature>
<keyword evidence="3" id="KW-1185">Reference proteome</keyword>
<evidence type="ECO:0000256" key="1">
    <source>
        <dbReference type="SAM" id="MobiDB-lite"/>
    </source>
</evidence>
<evidence type="ECO:0000313" key="2">
    <source>
        <dbReference type="EMBL" id="KAL1604265.1"/>
    </source>
</evidence>
<name>A0ABR3RIJ7_9PLEO</name>
<evidence type="ECO:0000313" key="3">
    <source>
        <dbReference type="Proteomes" id="UP001521222"/>
    </source>
</evidence>
<dbReference type="EMBL" id="JAKIXB020000011">
    <property type="protein sequence ID" value="KAL1604265.1"/>
    <property type="molecule type" value="Genomic_DNA"/>
</dbReference>
<proteinExistence type="predicted"/>
<organism evidence="2 3">
    <name type="scientific">Nothophoma quercina</name>
    <dbReference type="NCBI Taxonomy" id="749835"/>
    <lineage>
        <taxon>Eukaryota</taxon>
        <taxon>Fungi</taxon>
        <taxon>Dikarya</taxon>
        <taxon>Ascomycota</taxon>
        <taxon>Pezizomycotina</taxon>
        <taxon>Dothideomycetes</taxon>
        <taxon>Pleosporomycetidae</taxon>
        <taxon>Pleosporales</taxon>
        <taxon>Pleosporineae</taxon>
        <taxon>Didymellaceae</taxon>
        <taxon>Nothophoma</taxon>
    </lineage>
</organism>
<comment type="caution">
    <text evidence="2">The sequence shown here is derived from an EMBL/GenBank/DDBJ whole genome shotgun (WGS) entry which is preliminary data.</text>
</comment>
<accession>A0ABR3RIJ7</accession>
<dbReference type="Proteomes" id="UP001521222">
    <property type="component" value="Unassembled WGS sequence"/>
</dbReference>
<feature type="compositionally biased region" description="Polar residues" evidence="1">
    <location>
        <begin position="132"/>
        <end position="149"/>
    </location>
</feature>
<reference evidence="2 3" key="1">
    <citation type="submission" date="2024-02" db="EMBL/GenBank/DDBJ databases">
        <title>De novo assembly and annotation of 12 fungi associated with fruit tree decline syndrome in Ontario, Canada.</title>
        <authorList>
            <person name="Sulman M."/>
            <person name="Ellouze W."/>
            <person name="Ilyukhin E."/>
        </authorList>
    </citation>
    <scope>NUCLEOTIDE SEQUENCE [LARGE SCALE GENOMIC DNA]</scope>
    <source>
        <strain evidence="2 3">M97-236</strain>
    </source>
</reference>
<feature type="compositionally biased region" description="Basic and acidic residues" evidence="1">
    <location>
        <begin position="214"/>
        <end position="226"/>
    </location>
</feature>
<gene>
    <name evidence="2" type="ORF">SLS59_004060</name>
</gene>
<feature type="compositionally biased region" description="Polar residues" evidence="1">
    <location>
        <begin position="158"/>
        <end position="185"/>
    </location>
</feature>
<protein>
    <submittedName>
        <fullName evidence="2">Uncharacterized protein</fullName>
    </submittedName>
</protein>
<sequence>MPHNLSERFEAGSKDYTRLHAAGTFASKGGEDWHTSRQPKHDETDLADILEEEESPGYGTPIRTIVLGNSDNLKINAPKWSSNKQAVAVAQRYTFLDSDSDAANDVTSKHTDFESDTEDGNFWEYGSATTLAASDSSRPGSATGANELSLTPALSFPPRTSSLLPRNHGYSNNITDSSRHYSVNSMLPPGLRHTSTQSTATVNSHSSGTRVKSHTCDRPSDLRRTESLPVLFPSPKVEPHSWNSWNTEPAKSEIPPNKKAFDNVAKGLDYTNKSSPVPRITVQAPSPKKPPATRKRAPSSSAEDGDSKHQRARGPDESGLPVLPHHADEEWKPKFPGHTNALLTILLTWSHTMWTLHRRLPDSKFFAVHKVFPYLVTPPIRKELVSVSLYDTSVEPHQEIRFFGPGDVTELSYHEVDVFGDPEDRRNSQTPPQPRSPVDAIKQMLGFPDAEALQHTRYVSMSQRAKTGEGRWCYLVIKGHATKDGGTPPHLILAWHASAVTATSDCLHTIYPDHAPLKATAPSGSKLKRFYSLHNFGAALRSPARFNFHQTLKSASSSSELPPVDTSEIAQREGTTMHRTVLKIEKAGSIPLTEGYRVDVAAFKDWMDACGRGSGKVIMWRDKDGC</sequence>
<feature type="compositionally biased region" description="Basic and acidic residues" evidence="1">
    <location>
        <begin position="305"/>
        <end position="316"/>
    </location>
</feature>
<feature type="compositionally biased region" description="Polar residues" evidence="1">
    <location>
        <begin position="193"/>
        <end position="210"/>
    </location>
</feature>